<feature type="transmembrane region" description="Helical" evidence="1">
    <location>
        <begin position="152"/>
        <end position="172"/>
    </location>
</feature>
<dbReference type="KEGG" id="rhoz:GXP67_03720"/>
<evidence type="ECO:0000256" key="1">
    <source>
        <dbReference type="SAM" id="Phobius"/>
    </source>
</evidence>
<dbReference type="RefSeq" id="WP_162441912.1">
    <property type="nucleotide sequence ID" value="NZ_CP048222.1"/>
</dbReference>
<keyword evidence="1" id="KW-1133">Transmembrane helix</keyword>
<gene>
    <name evidence="3" type="ORF">GXP67_03720</name>
</gene>
<proteinExistence type="predicted"/>
<evidence type="ECO:0008006" key="5">
    <source>
        <dbReference type="Google" id="ProtNLM"/>
    </source>
</evidence>
<feature type="chain" id="PRO_5025579859" description="DUF5683 domain-containing protein" evidence="2">
    <location>
        <begin position="22"/>
        <end position="264"/>
    </location>
</feature>
<keyword evidence="2" id="KW-0732">Signal</keyword>
<keyword evidence="1" id="KW-0812">Transmembrane</keyword>
<name>A0A6C0GCZ8_9BACT</name>
<dbReference type="AlphaFoldDB" id="A0A6C0GCZ8"/>
<sequence>MKHVLSLLLFALLLMPAWMQAQQITNIQASLDPFDRTIDITYDMTARQGKYDKYTVDLYFSQDGGITLKGPLKYIDGDLGEGIRPGKGKIATWDCLEEYPSFDGKNVTFKLVANIDVKFREDRLLKLGGADKALLSLLLPGLGDYKVREGKGYWAIGAVAVGMMGTGIAFKIGANKKYKQYKASETLTDVQNNYTAANNQRRNYIYLTRAAAAIWLTDIALVAIRGTRNQQIQRKIRSKRTQTGFQFHYDPVFQSTSIGFQYKF</sequence>
<reference evidence="3 4" key="1">
    <citation type="submission" date="2020-01" db="EMBL/GenBank/DDBJ databases">
        <authorList>
            <person name="Kim M.K."/>
        </authorList>
    </citation>
    <scope>NUCLEOTIDE SEQUENCE [LARGE SCALE GENOMIC DNA]</scope>
    <source>
        <strain evidence="3 4">172606-1</strain>
    </source>
</reference>
<accession>A0A6C0GCZ8</accession>
<evidence type="ECO:0000313" key="3">
    <source>
        <dbReference type="EMBL" id="QHT65835.1"/>
    </source>
</evidence>
<protein>
    <recommendedName>
        <fullName evidence="5">DUF5683 domain-containing protein</fullName>
    </recommendedName>
</protein>
<evidence type="ECO:0000313" key="4">
    <source>
        <dbReference type="Proteomes" id="UP000480178"/>
    </source>
</evidence>
<dbReference type="EMBL" id="CP048222">
    <property type="protein sequence ID" value="QHT65835.1"/>
    <property type="molecule type" value="Genomic_DNA"/>
</dbReference>
<keyword evidence="1" id="KW-0472">Membrane</keyword>
<organism evidence="3 4">
    <name type="scientific">Rhodocytophaga rosea</name>
    <dbReference type="NCBI Taxonomy" id="2704465"/>
    <lineage>
        <taxon>Bacteria</taxon>
        <taxon>Pseudomonadati</taxon>
        <taxon>Bacteroidota</taxon>
        <taxon>Cytophagia</taxon>
        <taxon>Cytophagales</taxon>
        <taxon>Rhodocytophagaceae</taxon>
        <taxon>Rhodocytophaga</taxon>
    </lineage>
</organism>
<keyword evidence="4" id="KW-1185">Reference proteome</keyword>
<dbReference type="Proteomes" id="UP000480178">
    <property type="component" value="Chromosome"/>
</dbReference>
<evidence type="ECO:0000256" key="2">
    <source>
        <dbReference type="SAM" id="SignalP"/>
    </source>
</evidence>
<feature type="signal peptide" evidence="2">
    <location>
        <begin position="1"/>
        <end position="21"/>
    </location>
</feature>